<organism evidence="16 17">
    <name type="scientific">Gordonia soli NBRC 108243</name>
    <dbReference type="NCBI Taxonomy" id="1223545"/>
    <lineage>
        <taxon>Bacteria</taxon>
        <taxon>Bacillati</taxon>
        <taxon>Actinomycetota</taxon>
        <taxon>Actinomycetes</taxon>
        <taxon>Mycobacteriales</taxon>
        <taxon>Gordoniaceae</taxon>
        <taxon>Gordonia</taxon>
    </lineage>
</organism>
<dbReference type="AlphaFoldDB" id="M0QDT0"/>
<protein>
    <recommendedName>
        <fullName evidence="4 12">4-hydroxy-tetrahydrodipicolinate synthase</fullName>
        <shortName evidence="12">HTPA synthase</shortName>
        <ecNumber evidence="4 12">4.3.3.7</ecNumber>
    </recommendedName>
</protein>
<dbReference type="PANTHER" id="PTHR12128:SF66">
    <property type="entry name" value="4-HYDROXY-2-OXOGLUTARATE ALDOLASE, MITOCHONDRIAL"/>
    <property type="match status" value="1"/>
</dbReference>
<evidence type="ECO:0000256" key="3">
    <source>
        <dbReference type="ARBA" id="ARBA00007592"/>
    </source>
</evidence>
<keyword evidence="7 12" id="KW-0220">Diaminopimelate biosynthesis</keyword>
<evidence type="ECO:0000256" key="14">
    <source>
        <dbReference type="PIRSR" id="PIRSR001365-1"/>
    </source>
</evidence>
<comment type="subunit">
    <text evidence="12">Homotetramer; dimer of dimers.</text>
</comment>
<dbReference type="PROSITE" id="PS00666">
    <property type="entry name" value="DHDPS_2"/>
    <property type="match status" value="1"/>
</dbReference>
<evidence type="ECO:0000256" key="10">
    <source>
        <dbReference type="ARBA" id="ARBA00023270"/>
    </source>
</evidence>
<comment type="catalytic activity">
    <reaction evidence="11 12">
        <text>L-aspartate 4-semialdehyde + pyruvate = (2S,4S)-4-hydroxy-2,3,4,5-tetrahydrodipicolinate + H2O + H(+)</text>
        <dbReference type="Rhea" id="RHEA:34171"/>
        <dbReference type="ChEBI" id="CHEBI:15361"/>
        <dbReference type="ChEBI" id="CHEBI:15377"/>
        <dbReference type="ChEBI" id="CHEBI:15378"/>
        <dbReference type="ChEBI" id="CHEBI:67139"/>
        <dbReference type="ChEBI" id="CHEBI:537519"/>
        <dbReference type="EC" id="4.3.3.7"/>
    </reaction>
</comment>
<evidence type="ECO:0000313" key="16">
    <source>
        <dbReference type="EMBL" id="GAC66471.1"/>
    </source>
</evidence>
<dbReference type="Pfam" id="PF00701">
    <property type="entry name" value="DHDPS"/>
    <property type="match status" value="1"/>
</dbReference>
<dbReference type="PIRSF" id="PIRSF001365">
    <property type="entry name" value="DHDPS"/>
    <property type="match status" value="1"/>
</dbReference>
<evidence type="ECO:0000256" key="13">
    <source>
        <dbReference type="PIRNR" id="PIRNR001365"/>
    </source>
</evidence>
<comment type="pathway">
    <text evidence="2 12">Amino-acid biosynthesis; L-lysine biosynthesis via DAP pathway; (S)-tetrahydrodipicolinate from L-aspartate: step 3/4.</text>
</comment>
<evidence type="ECO:0000256" key="2">
    <source>
        <dbReference type="ARBA" id="ARBA00005120"/>
    </source>
</evidence>
<keyword evidence="6 12" id="KW-0028">Amino-acid biosynthesis</keyword>
<dbReference type="GO" id="GO:0019877">
    <property type="term" value="P:diaminopimelate biosynthetic process"/>
    <property type="evidence" value="ECO:0007669"/>
    <property type="project" value="UniProtKB-UniRule"/>
</dbReference>
<feature type="binding site" evidence="12 15">
    <location>
        <position position="219"/>
    </location>
    <ligand>
        <name>pyruvate</name>
        <dbReference type="ChEBI" id="CHEBI:15361"/>
    </ligand>
</feature>
<name>M0QDT0_9ACTN</name>
<proteinExistence type="inferred from homology"/>
<evidence type="ECO:0000256" key="11">
    <source>
        <dbReference type="ARBA" id="ARBA00047836"/>
    </source>
</evidence>
<evidence type="ECO:0000256" key="12">
    <source>
        <dbReference type="HAMAP-Rule" id="MF_00418"/>
    </source>
</evidence>
<dbReference type="EMBL" id="BANX01000002">
    <property type="protein sequence ID" value="GAC66471.1"/>
    <property type="molecule type" value="Genomic_DNA"/>
</dbReference>
<feature type="site" description="Part of a proton relay during catalysis" evidence="12">
    <location>
        <position position="122"/>
    </location>
</feature>
<evidence type="ECO:0000256" key="5">
    <source>
        <dbReference type="ARBA" id="ARBA00022490"/>
    </source>
</evidence>
<evidence type="ECO:0000256" key="1">
    <source>
        <dbReference type="ARBA" id="ARBA00003294"/>
    </source>
</evidence>
<evidence type="ECO:0000256" key="4">
    <source>
        <dbReference type="ARBA" id="ARBA00012086"/>
    </source>
</evidence>
<dbReference type="InterPro" id="IPR005263">
    <property type="entry name" value="DapA"/>
</dbReference>
<keyword evidence="5 12" id="KW-0963">Cytoplasm</keyword>
<feature type="active site" description="Schiff-base intermediate with substrate" evidence="12 14">
    <location>
        <position position="176"/>
    </location>
</feature>
<dbReference type="PANTHER" id="PTHR12128">
    <property type="entry name" value="DIHYDRODIPICOLINATE SYNTHASE"/>
    <property type="match status" value="1"/>
</dbReference>
<comment type="caution">
    <text evidence="12">Was originally thought to be a dihydrodipicolinate synthase (DHDPS), catalyzing the condensation of (S)-aspartate-beta-semialdehyde [(S)-ASA] and pyruvate to dihydrodipicolinate (DHDP). However, it was shown in E.coli that the product of the enzymatic reaction is not dihydrodipicolinate but in fact (4S)-4-hydroxy-2,3,4,5-tetrahydro-(2S)-dipicolinic acid (HTPA), and that the consecutive dehydration reaction leading to DHDP is not spontaneous but catalyzed by DapB.</text>
</comment>
<dbReference type="Proteomes" id="UP000011666">
    <property type="component" value="Unassembled WGS sequence"/>
</dbReference>
<dbReference type="EC" id="4.3.3.7" evidence="4 12"/>
<comment type="similarity">
    <text evidence="3 12 13">Belongs to the DapA family.</text>
</comment>
<dbReference type="PRINTS" id="PR00146">
    <property type="entry name" value="DHPICSNTHASE"/>
</dbReference>
<dbReference type="STRING" id="1223545.GS4_02_01820"/>
<dbReference type="GO" id="GO:0009089">
    <property type="term" value="P:lysine biosynthetic process via diaminopimelate"/>
    <property type="evidence" value="ECO:0007669"/>
    <property type="project" value="UniProtKB-UniRule"/>
</dbReference>
<dbReference type="eggNOG" id="COG0329">
    <property type="taxonomic scope" value="Bacteria"/>
</dbReference>
<comment type="caution">
    <text evidence="16">The sequence shown here is derived from an EMBL/GenBank/DDBJ whole genome shotgun (WGS) entry which is preliminary data.</text>
</comment>
<dbReference type="SMART" id="SM01130">
    <property type="entry name" value="DHDPS"/>
    <property type="match status" value="1"/>
</dbReference>
<dbReference type="UniPathway" id="UPA00034">
    <property type="reaction ID" value="UER00017"/>
</dbReference>
<sequence>MVADAQADAMTITRQPLTGLHVPLITPFAVDGSVDVTALADLAGQVLDDGASGIVALGTTGEVASLTTEERRLVVDVCATACDERGAPLMVGVGTNATAVTRDEVRTVDPRASAVLVVVPYYVRASEDGVVEHFREVAAASPVPVLVYHVPYRTARPLSVDTLRQLAELPNVAGFKHAVGAVDDVTTAFMSRKPVDTAVLAGDDLHVGPMLALGADGAILAGGQVATRAYAGLIEAWRDGPIAPARRQAAALTPLAAALFAEPNPAVIKAVLTAQRRIRCADVRLPLLPAGAAAVDAALDTLSSISAGGDRTPTAR</sequence>
<keyword evidence="9 12" id="KW-0456">Lyase</keyword>
<evidence type="ECO:0000256" key="8">
    <source>
        <dbReference type="ARBA" id="ARBA00023154"/>
    </source>
</evidence>
<evidence type="ECO:0000256" key="15">
    <source>
        <dbReference type="PIRSR" id="PIRSR001365-2"/>
    </source>
</evidence>
<reference evidence="16 17" key="1">
    <citation type="submission" date="2013-01" db="EMBL/GenBank/DDBJ databases">
        <title>Whole genome shotgun sequence of Gordonia soli NBRC 108243.</title>
        <authorList>
            <person name="Isaki-Nakamura S."/>
            <person name="Hosoyama A."/>
            <person name="Tsuchikane K."/>
            <person name="Ando Y."/>
            <person name="Baba S."/>
            <person name="Ohji S."/>
            <person name="Hamada M."/>
            <person name="Tamura T."/>
            <person name="Yamazoe A."/>
            <person name="Yamazaki S."/>
            <person name="Fujita N."/>
        </authorList>
    </citation>
    <scope>NUCLEOTIDE SEQUENCE [LARGE SCALE GENOMIC DNA]</scope>
    <source>
        <strain evidence="16 17">NBRC 108243</strain>
    </source>
</reference>
<keyword evidence="10 12" id="KW-0704">Schiff base</keyword>
<keyword evidence="17" id="KW-1185">Reference proteome</keyword>
<feature type="binding site" evidence="12 15">
    <location>
        <position position="60"/>
    </location>
    <ligand>
        <name>pyruvate</name>
        <dbReference type="ChEBI" id="CHEBI:15361"/>
    </ligand>
</feature>
<comment type="function">
    <text evidence="1 12">Catalyzes the condensation of (S)-aspartate-beta-semialdehyde [(S)-ASA] and pyruvate to 4-hydroxy-tetrahydrodipicolinate (HTPA).</text>
</comment>
<accession>M0QDT0</accession>
<feature type="active site" description="Proton donor/acceptor" evidence="12 14">
    <location>
        <position position="148"/>
    </location>
</feature>
<dbReference type="HAMAP" id="MF_00418">
    <property type="entry name" value="DapA"/>
    <property type="match status" value="1"/>
</dbReference>
<dbReference type="SUPFAM" id="SSF51569">
    <property type="entry name" value="Aldolase"/>
    <property type="match status" value="1"/>
</dbReference>
<comment type="subcellular location">
    <subcellularLocation>
        <location evidence="12">Cytoplasm</location>
    </subcellularLocation>
</comment>
<gene>
    <name evidence="12 16" type="primary">dapA</name>
    <name evidence="16" type="ORF">GS4_02_01820</name>
</gene>
<dbReference type="GO" id="GO:0005737">
    <property type="term" value="C:cytoplasm"/>
    <property type="evidence" value="ECO:0007669"/>
    <property type="project" value="UniProtKB-SubCell"/>
</dbReference>
<keyword evidence="8 12" id="KW-0457">Lysine biosynthesis</keyword>
<dbReference type="InterPro" id="IPR013785">
    <property type="entry name" value="Aldolase_TIM"/>
</dbReference>
<dbReference type="Gene3D" id="3.20.20.70">
    <property type="entry name" value="Aldolase class I"/>
    <property type="match status" value="1"/>
</dbReference>
<feature type="site" description="Part of a proton relay during catalysis" evidence="12">
    <location>
        <position position="59"/>
    </location>
</feature>
<evidence type="ECO:0000256" key="6">
    <source>
        <dbReference type="ARBA" id="ARBA00022605"/>
    </source>
</evidence>
<dbReference type="InterPro" id="IPR002220">
    <property type="entry name" value="DapA-like"/>
</dbReference>
<evidence type="ECO:0000256" key="7">
    <source>
        <dbReference type="ARBA" id="ARBA00022915"/>
    </source>
</evidence>
<evidence type="ECO:0000313" key="17">
    <source>
        <dbReference type="Proteomes" id="UP000011666"/>
    </source>
</evidence>
<evidence type="ECO:0000256" key="9">
    <source>
        <dbReference type="ARBA" id="ARBA00023239"/>
    </source>
</evidence>
<dbReference type="GO" id="GO:0008840">
    <property type="term" value="F:4-hydroxy-tetrahydrodipicolinate synthase activity"/>
    <property type="evidence" value="ECO:0007669"/>
    <property type="project" value="UniProtKB-UniRule"/>
</dbReference>
<dbReference type="InterPro" id="IPR020625">
    <property type="entry name" value="Schiff_base-form_aldolases_AS"/>
</dbReference>